<feature type="coiled-coil region" evidence="6">
    <location>
        <begin position="671"/>
        <end position="775"/>
    </location>
</feature>
<comment type="function">
    <text evidence="6">Required for chromosome condensation and partitioning.</text>
</comment>
<dbReference type="Gene3D" id="1.10.287.1490">
    <property type="match status" value="1"/>
</dbReference>
<comment type="similarity">
    <text evidence="6">Belongs to the SMC family.</text>
</comment>
<dbReference type="PIRSF" id="PIRSF005719">
    <property type="entry name" value="SMC"/>
    <property type="match status" value="1"/>
</dbReference>
<dbReference type="SMART" id="SM00968">
    <property type="entry name" value="SMC_hinge"/>
    <property type="match status" value="1"/>
</dbReference>
<keyword evidence="4 6" id="KW-0175">Coiled coil</keyword>
<dbReference type="GO" id="GO:0003677">
    <property type="term" value="F:DNA binding"/>
    <property type="evidence" value="ECO:0007669"/>
    <property type="project" value="UniProtKB-UniRule"/>
</dbReference>
<feature type="compositionally biased region" description="Basic and acidic residues" evidence="7">
    <location>
        <begin position="832"/>
        <end position="841"/>
    </location>
</feature>
<dbReference type="AlphaFoldDB" id="A0A0P6XIW7"/>
<evidence type="ECO:0000256" key="3">
    <source>
        <dbReference type="ARBA" id="ARBA00022840"/>
    </source>
</evidence>
<dbReference type="GO" id="GO:0016887">
    <property type="term" value="F:ATP hydrolysis activity"/>
    <property type="evidence" value="ECO:0007669"/>
    <property type="project" value="InterPro"/>
</dbReference>
<feature type="binding site" evidence="6">
    <location>
        <begin position="27"/>
        <end position="34"/>
    </location>
    <ligand>
        <name>ATP</name>
        <dbReference type="ChEBI" id="CHEBI:30616"/>
    </ligand>
</feature>
<feature type="compositionally biased region" description="Basic and acidic residues" evidence="7">
    <location>
        <begin position="356"/>
        <end position="374"/>
    </location>
</feature>
<dbReference type="SUPFAM" id="SSF52540">
    <property type="entry name" value="P-loop containing nucleoside triphosphate hydrolases"/>
    <property type="match status" value="2"/>
</dbReference>
<keyword evidence="5 6" id="KW-0238">DNA-binding</keyword>
<feature type="domain" description="SMC hinge" evidence="8">
    <location>
        <begin position="518"/>
        <end position="631"/>
    </location>
</feature>
<dbReference type="PANTHER" id="PTHR43977">
    <property type="entry name" value="STRUCTURAL MAINTENANCE OF CHROMOSOMES PROTEIN 3"/>
    <property type="match status" value="1"/>
</dbReference>
<proteinExistence type="inferred from homology"/>
<dbReference type="Gene3D" id="3.40.50.300">
    <property type="entry name" value="P-loop containing nucleotide triphosphate hydrolases"/>
    <property type="match status" value="2"/>
</dbReference>
<keyword evidence="1 6" id="KW-0963">Cytoplasm</keyword>
<dbReference type="GO" id="GO:0007062">
    <property type="term" value="P:sister chromatid cohesion"/>
    <property type="evidence" value="ECO:0007669"/>
    <property type="project" value="InterPro"/>
</dbReference>
<dbReference type="SUPFAM" id="SSF75553">
    <property type="entry name" value="Smc hinge domain"/>
    <property type="match status" value="1"/>
</dbReference>
<dbReference type="GO" id="GO:0030261">
    <property type="term" value="P:chromosome condensation"/>
    <property type="evidence" value="ECO:0007669"/>
    <property type="project" value="InterPro"/>
</dbReference>
<evidence type="ECO:0000256" key="2">
    <source>
        <dbReference type="ARBA" id="ARBA00022741"/>
    </source>
</evidence>
<protein>
    <recommendedName>
        <fullName evidence="6">Chromosome partition protein Smc</fullName>
    </recommendedName>
</protein>
<comment type="subcellular location">
    <subcellularLocation>
        <location evidence="6">Cytoplasm</location>
    </subcellularLocation>
</comment>
<gene>
    <name evidence="6" type="primary">smc</name>
    <name evidence="9" type="ORF">ADN01_12525</name>
</gene>
<keyword evidence="2 6" id="KW-0547">Nucleotide-binding</keyword>
<dbReference type="PATRIC" id="fig|229921.5.peg.1903"/>
<evidence type="ECO:0000256" key="4">
    <source>
        <dbReference type="ARBA" id="ARBA00023054"/>
    </source>
</evidence>
<reference evidence="9 10" key="1">
    <citation type="submission" date="2015-07" db="EMBL/GenBank/DDBJ databases">
        <title>Genome sequence of Levilinea saccharolytica DSM 16555.</title>
        <authorList>
            <person name="Hemp J."/>
            <person name="Ward L.M."/>
            <person name="Pace L.A."/>
            <person name="Fischer W.W."/>
        </authorList>
    </citation>
    <scope>NUCLEOTIDE SEQUENCE [LARGE SCALE GENOMIC DNA]</scope>
    <source>
        <strain evidence="9 10">KIBI-1</strain>
    </source>
</reference>
<comment type="domain">
    <text evidence="6">Contains large globular domains required for ATP hydrolysis at each terminus and a third globular domain forming a flexible hinge near the middle of the molecule. These domains are separated by coiled-coil structures.</text>
</comment>
<keyword evidence="10" id="KW-1185">Reference proteome</keyword>
<dbReference type="InterPro" id="IPR024704">
    <property type="entry name" value="SMC"/>
</dbReference>
<dbReference type="InterPro" id="IPR011890">
    <property type="entry name" value="SMC_prok"/>
</dbReference>
<dbReference type="NCBIfam" id="TIGR02168">
    <property type="entry name" value="SMC_prok_B"/>
    <property type="match status" value="1"/>
</dbReference>
<sequence>MELQGYKTFASRNLFEFSGAITTIVGPNGAGKSNVADSLRWVLGEQSYSLLRGRKTDDMIFAGSESRPRASMASATITFDNQDGWLPIDFSEVSISRRAYRDGQNEYLLNGQRVRLKEISELLAKSGLAERTYTIIGQGLVDAALSLKPEERRRFFEEAAGIGLYRTRREEALNRLDTTKRNLERVLDILSELEPRLHSLEKQARRVLEYEQIKADLKVLLRDWYGYHWHRSQQELLRTRETFHQQEERLGQARLRVNEVEQRVGVLRGKLQGVRERLNQLHGQSAELHRQREKISRDLAVMDERQRALQEQQNTLGADLARLQEAEQGWKARLDTQQAELQRLQGEAQEAQRQVDAARESLNQRRQERDRSERVLREARQQLTQAETRQVQTRAHQDELRHRLVTLQKSRESLLAAASQETEALRKAEQRFEEARKKAGQAETVLNLAEDELLEARQHLEKLEGQRKTILDERAHLDAERTRLRTQLDVLEQAERSFSGLNQGAKFLLEAAQKGRLQGRFRPFSGVLDVPAAYEVAVAAVLGDFLDGVLMGGESQSDQVLDLLEGGKGRAVLFPERLNLSVERPDLPAGEGIVGNAADLVRTTEDLSPLVEQLLGQVIVAENRGAARRAAQKLPASARVVTLRGEVFWGSGVVVAGQEARAGMIARPRQMRELQEALDTAEEQRARVQAQLERLEKELNDRRGRLQEQDKQVRSYAQALTQANQAQQQAKNEVEQARQRGEWQRKQVSGVETQINQGEAELRKIQTDLEGLTTQITSLQEGVREKVRALNSLPMEEFQAQVAHWSTGVAVASRAVGDAEKRLEEYRQSLEANGRERRSLEQRSQGAAESLKTLDAEKNQLRGREAELTAQMDALQEEITPGEAELESLEADYTRQQGDQVAVQQALSVAERHTAQAQIELTRQRESLDSLQRRIEDDFGLVMYEYNQKVSGPTPLPLGDMVAELPTLTEIPTDLEENINRQRSLLRRMGAVNPDAAAEYQSVKERFDFLTAQVQDLHKADQDLRKVIAELDELMHREFHKTFDAVAAEFKVLFTRLFGGGSARLVLTDEDNITETGIDIEARLPGRREQGLSLLSGGERSLTAVALVFSLLKVSPTPFCVMDEVDAMLDESNVGRFCELLQELSANTQFVLITHNRNTVQTADVIYGVTMGRDSASQVISLKLDEVGEDMVHS</sequence>
<dbReference type="GO" id="GO:0005694">
    <property type="term" value="C:chromosome"/>
    <property type="evidence" value="ECO:0007669"/>
    <property type="project" value="InterPro"/>
</dbReference>
<comment type="caution">
    <text evidence="6">Lacks conserved residue(s) required for the propagation of feature annotation.</text>
</comment>
<dbReference type="Proteomes" id="UP000050501">
    <property type="component" value="Unassembled WGS sequence"/>
</dbReference>
<dbReference type="Gene3D" id="1.20.1060.20">
    <property type="match status" value="1"/>
</dbReference>
<name>A0A0P6XIW7_9CHLR</name>
<dbReference type="GO" id="GO:0005737">
    <property type="term" value="C:cytoplasm"/>
    <property type="evidence" value="ECO:0007669"/>
    <property type="project" value="UniProtKB-SubCell"/>
</dbReference>
<dbReference type="GO" id="GO:0005524">
    <property type="term" value="F:ATP binding"/>
    <property type="evidence" value="ECO:0007669"/>
    <property type="project" value="UniProtKB-UniRule"/>
</dbReference>
<dbReference type="InterPro" id="IPR036277">
    <property type="entry name" value="SMC_hinge_sf"/>
</dbReference>
<accession>A0A0P6XIW7</accession>
<evidence type="ECO:0000313" key="9">
    <source>
        <dbReference type="EMBL" id="KPL80086.1"/>
    </source>
</evidence>
<evidence type="ECO:0000256" key="1">
    <source>
        <dbReference type="ARBA" id="ARBA00022490"/>
    </source>
</evidence>
<organism evidence="9 10">
    <name type="scientific">Levilinea saccharolytica</name>
    <dbReference type="NCBI Taxonomy" id="229921"/>
    <lineage>
        <taxon>Bacteria</taxon>
        <taxon>Bacillati</taxon>
        <taxon>Chloroflexota</taxon>
        <taxon>Anaerolineae</taxon>
        <taxon>Anaerolineales</taxon>
        <taxon>Anaerolineaceae</taxon>
        <taxon>Levilinea</taxon>
    </lineage>
</organism>
<dbReference type="InterPro" id="IPR003395">
    <property type="entry name" value="RecF/RecN/SMC_N"/>
</dbReference>
<dbReference type="InterPro" id="IPR027417">
    <property type="entry name" value="P-loop_NTPase"/>
</dbReference>
<keyword evidence="3 6" id="KW-0067">ATP-binding</keyword>
<feature type="region of interest" description="Disordered" evidence="7">
    <location>
        <begin position="351"/>
        <end position="374"/>
    </location>
</feature>
<dbReference type="SUPFAM" id="SSF57997">
    <property type="entry name" value="Tropomyosin"/>
    <property type="match status" value="1"/>
</dbReference>
<dbReference type="RefSeq" id="WP_062418120.1">
    <property type="nucleotide sequence ID" value="NZ_DF967974.1"/>
</dbReference>
<dbReference type="Gene3D" id="3.30.70.1620">
    <property type="match status" value="1"/>
</dbReference>
<dbReference type="InterPro" id="IPR010935">
    <property type="entry name" value="SMC_hinge"/>
</dbReference>
<evidence type="ECO:0000256" key="5">
    <source>
        <dbReference type="ARBA" id="ARBA00023125"/>
    </source>
</evidence>
<evidence type="ECO:0000256" key="7">
    <source>
        <dbReference type="SAM" id="MobiDB-lite"/>
    </source>
</evidence>
<evidence type="ECO:0000259" key="8">
    <source>
        <dbReference type="SMART" id="SM00968"/>
    </source>
</evidence>
<evidence type="ECO:0000256" key="6">
    <source>
        <dbReference type="HAMAP-Rule" id="MF_01894"/>
    </source>
</evidence>
<comment type="caution">
    <text evidence="9">The sequence shown here is derived from an EMBL/GenBank/DDBJ whole genome shotgun (WGS) entry which is preliminary data.</text>
</comment>
<dbReference type="STRING" id="229921.ADN01_12525"/>
<dbReference type="Pfam" id="PF02463">
    <property type="entry name" value="SMC_N"/>
    <property type="match status" value="1"/>
</dbReference>
<evidence type="ECO:0000313" key="10">
    <source>
        <dbReference type="Proteomes" id="UP000050501"/>
    </source>
</evidence>
<dbReference type="HAMAP" id="MF_01894">
    <property type="entry name" value="Smc_prok"/>
    <property type="match status" value="1"/>
</dbReference>
<dbReference type="EMBL" id="LGCM01000043">
    <property type="protein sequence ID" value="KPL80086.1"/>
    <property type="molecule type" value="Genomic_DNA"/>
</dbReference>
<dbReference type="GO" id="GO:0006260">
    <property type="term" value="P:DNA replication"/>
    <property type="evidence" value="ECO:0007669"/>
    <property type="project" value="UniProtKB-UniRule"/>
</dbReference>
<dbReference type="GO" id="GO:0007059">
    <property type="term" value="P:chromosome segregation"/>
    <property type="evidence" value="ECO:0007669"/>
    <property type="project" value="UniProtKB-UniRule"/>
</dbReference>
<comment type="subunit">
    <text evidence="6">Homodimer.</text>
</comment>
<feature type="region of interest" description="Disordered" evidence="7">
    <location>
        <begin position="832"/>
        <end position="857"/>
    </location>
</feature>
<dbReference type="Pfam" id="PF06470">
    <property type="entry name" value="SMC_hinge"/>
    <property type="match status" value="1"/>
</dbReference>